<reference evidence="3 4" key="1">
    <citation type="submission" date="2023-07" db="EMBL/GenBank/DDBJ databases">
        <title>Genomic Encyclopedia of Type Strains, Phase IV (KMG-IV): sequencing the most valuable type-strain genomes for metagenomic binning, comparative biology and taxonomic classification.</title>
        <authorList>
            <person name="Goeker M."/>
        </authorList>
    </citation>
    <scope>NUCLEOTIDE SEQUENCE [LARGE SCALE GENOMIC DNA]</scope>
    <source>
        <strain evidence="3 4">DSM 23837</strain>
    </source>
</reference>
<gene>
    <name evidence="3" type="ORF">J2S08_004123</name>
</gene>
<dbReference type="EMBL" id="JAUSTT010000036">
    <property type="protein sequence ID" value="MDQ0178220.1"/>
    <property type="molecule type" value="Genomic_DNA"/>
</dbReference>
<proteinExistence type="predicted"/>
<comment type="caution">
    <text evidence="3">The sequence shown here is derived from an EMBL/GenBank/DDBJ whole genome shotgun (WGS) entry which is preliminary data.</text>
</comment>
<feature type="region of interest" description="Disordered" evidence="1">
    <location>
        <begin position="122"/>
        <end position="146"/>
    </location>
</feature>
<evidence type="ECO:0000313" key="3">
    <source>
        <dbReference type="EMBL" id="MDQ0178220.1"/>
    </source>
</evidence>
<evidence type="ECO:0000313" key="4">
    <source>
        <dbReference type="Proteomes" id="UP001223586"/>
    </source>
</evidence>
<name>A0ABT9WYB2_9BACI</name>
<accession>A0ABT9WYB2</accession>
<feature type="domain" description="Transposase IS204/IS1001/IS1096/IS1165 DDE" evidence="2">
    <location>
        <begin position="244"/>
        <end position="384"/>
    </location>
</feature>
<feature type="domain" description="Transposase IS204/IS1001/IS1096/IS1165 DDE" evidence="2">
    <location>
        <begin position="21"/>
        <end position="166"/>
    </location>
</feature>
<dbReference type="PANTHER" id="PTHR33498">
    <property type="entry name" value="TRANSPOSASE FOR INSERTION SEQUENCE ELEMENT IS1557"/>
    <property type="match status" value="1"/>
</dbReference>
<organism evidence="3 4">
    <name type="scientific">Bacillus chungangensis</name>
    <dbReference type="NCBI Taxonomy" id="587633"/>
    <lineage>
        <taxon>Bacteria</taxon>
        <taxon>Bacillati</taxon>
        <taxon>Bacillota</taxon>
        <taxon>Bacilli</taxon>
        <taxon>Bacillales</taxon>
        <taxon>Bacillaceae</taxon>
        <taxon>Bacillus</taxon>
    </lineage>
</organism>
<dbReference type="PANTHER" id="PTHR33498:SF1">
    <property type="entry name" value="TRANSPOSASE FOR INSERTION SEQUENCE ELEMENT IS1557"/>
    <property type="match status" value="1"/>
</dbReference>
<dbReference type="Proteomes" id="UP001223586">
    <property type="component" value="Unassembled WGS sequence"/>
</dbReference>
<dbReference type="InterPro" id="IPR047951">
    <property type="entry name" value="Transpos_ISL3"/>
</dbReference>
<dbReference type="RefSeq" id="WP_307232856.1">
    <property type="nucleotide sequence ID" value="NZ_JAUSTT010000036.1"/>
</dbReference>
<keyword evidence="4" id="KW-1185">Reference proteome</keyword>
<dbReference type="NCBIfam" id="NF033550">
    <property type="entry name" value="transpos_ISL3"/>
    <property type="match status" value="1"/>
</dbReference>
<evidence type="ECO:0000256" key="1">
    <source>
        <dbReference type="SAM" id="MobiDB-lite"/>
    </source>
</evidence>
<dbReference type="InterPro" id="IPR002560">
    <property type="entry name" value="Transposase_DDE"/>
</dbReference>
<evidence type="ECO:0000259" key="2">
    <source>
        <dbReference type="Pfam" id="PF01610"/>
    </source>
</evidence>
<protein>
    <submittedName>
        <fullName evidence="3">Transposase</fullName>
    </submittedName>
</protein>
<sequence>MTLYYVLSTGHLFQRRRVPFVGIDDFAFKKRQRYGVIICDALTSQPIDLLPDRTIETLKSWLRNYPPIQRISRDRFARFREVIDQVLPPAIQIHDRFHLIQNLWTLHDRIIQKVLPLRLLKDDNQSSPPSPRPLTKQEKRRKQNVEKKWERALQVKKLKKEGYSLQRIAAIMNIDRRTAKADLLKENPGTGERQKRLKPIDAWTEAVLSLEIKGHTVKEIYDTITKQGYKGSYGSVRVLVTDVRKKRKQGQTLRPSAYYTRREIRRALWQWTFSSTEKDRALVNHVLKKYPALRPYFAFIQGFREAISNRDKEHLRELILYEKSREDPLAKTFINRLLIDFPSTLHACSFEDSNGFVEGHVNRLKMIKRMMYGRASFELLRIRVLYVSK</sequence>
<dbReference type="Gene3D" id="1.10.10.60">
    <property type="entry name" value="Homeodomain-like"/>
    <property type="match status" value="1"/>
</dbReference>
<dbReference type="Pfam" id="PF01610">
    <property type="entry name" value="DDE_Tnp_ISL3"/>
    <property type="match status" value="2"/>
</dbReference>